<dbReference type="Pfam" id="PF03466">
    <property type="entry name" value="LysR_substrate"/>
    <property type="match status" value="1"/>
</dbReference>
<organism evidence="6 7">
    <name type="scientific">Jiangella mangrovi</name>
    <dbReference type="NCBI Taxonomy" id="1524084"/>
    <lineage>
        <taxon>Bacteria</taxon>
        <taxon>Bacillati</taxon>
        <taxon>Actinomycetota</taxon>
        <taxon>Actinomycetes</taxon>
        <taxon>Jiangellales</taxon>
        <taxon>Jiangellaceae</taxon>
        <taxon>Jiangella</taxon>
    </lineage>
</organism>
<gene>
    <name evidence="6" type="ORF">HD601_006423</name>
</gene>
<dbReference type="SUPFAM" id="SSF53850">
    <property type="entry name" value="Periplasmic binding protein-like II"/>
    <property type="match status" value="1"/>
</dbReference>
<dbReference type="InterPro" id="IPR036388">
    <property type="entry name" value="WH-like_DNA-bd_sf"/>
</dbReference>
<feature type="domain" description="HTH lysR-type" evidence="5">
    <location>
        <begin position="1"/>
        <end position="58"/>
    </location>
</feature>
<dbReference type="GO" id="GO:0003677">
    <property type="term" value="F:DNA binding"/>
    <property type="evidence" value="ECO:0007669"/>
    <property type="project" value="UniProtKB-KW"/>
</dbReference>
<proteinExistence type="inferred from homology"/>
<evidence type="ECO:0000256" key="4">
    <source>
        <dbReference type="ARBA" id="ARBA00023163"/>
    </source>
</evidence>
<evidence type="ECO:0000256" key="2">
    <source>
        <dbReference type="ARBA" id="ARBA00023015"/>
    </source>
</evidence>
<dbReference type="PROSITE" id="PS50931">
    <property type="entry name" value="HTH_LYSR"/>
    <property type="match status" value="1"/>
</dbReference>
<evidence type="ECO:0000259" key="5">
    <source>
        <dbReference type="PROSITE" id="PS50931"/>
    </source>
</evidence>
<comment type="caution">
    <text evidence="6">The sequence shown here is derived from an EMBL/GenBank/DDBJ whole genome shotgun (WGS) entry which is preliminary data.</text>
</comment>
<evidence type="ECO:0000313" key="6">
    <source>
        <dbReference type="EMBL" id="MBB5791848.1"/>
    </source>
</evidence>
<dbReference type="CDD" id="cd05466">
    <property type="entry name" value="PBP2_LTTR_substrate"/>
    <property type="match status" value="1"/>
</dbReference>
<reference evidence="6 7" key="1">
    <citation type="submission" date="2020-08" db="EMBL/GenBank/DDBJ databases">
        <title>Sequencing the genomes of 1000 actinobacteria strains.</title>
        <authorList>
            <person name="Klenk H.-P."/>
        </authorList>
    </citation>
    <scope>NUCLEOTIDE SEQUENCE [LARGE SCALE GENOMIC DNA]</scope>
    <source>
        <strain evidence="6 7">DSM 102122</strain>
    </source>
</reference>
<dbReference type="Pfam" id="PF00126">
    <property type="entry name" value="HTH_1"/>
    <property type="match status" value="1"/>
</dbReference>
<dbReference type="EMBL" id="JACHMM010000001">
    <property type="protein sequence ID" value="MBB5791848.1"/>
    <property type="molecule type" value="Genomic_DNA"/>
</dbReference>
<dbReference type="AlphaFoldDB" id="A0A7W9LPW4"/>
<comment type="similarity">
    <text evidence="1">Belongs to the LysR transcriptional regulatory family.</text>
</comment>
<sequence>MELRQLEYFVAVAHEKSFTLAAKRLHVVQSAVSAAIAALEKDLKVTLFERNAQRVVLTEAGAALLPEALAVQDAVQGARDVVDELGSGLRGRVRVAMLGGLALVDLPAVAGVFRARHPGVELQLRVESTGSAGNLAALLAGDCDVAFLALAGPPHRDVTGWELVRVPNVLAVPVGHRLARRRQVTLADLADESFVDFPPGFTNRAVADQVFEAAGIARHIAVEVAGVDDAAAFVRNEVGVALLPEYAVQLAGDGVRMLRVEGQTFEWSVHLAMLRKRRPSAAVQALLGLVMQHVRLLDGTVAGADLHQRN</sequence>
<keyword evidence="4" id="KW-0804">Transcription</keyword>
<name>A0A7W9LPW4_9ACTN</name>
<keyword evidence="2" id="KW-0805">Transcription regulation</keyword>
<accession>A0A7W9LPW4</accession>
<evidence type="ECO:0000313" key="7">
    <source>
        <dbReference type="Proteomes" id="UP000542813"/>
    </source>
</evidence>
<dbReference type="FunFam" id="1.10.10.10:FF:000001">
    <property type="entry name" value="LysR family transcriptional regulator"/>
    <property type="match status" value="1"/>
</dbReference>
<dbReference type="InterPro" id="IPR036390">
    <property type="entry name" value="WH_DNA-bd_sf"/>
</dbReference>
<keyword evidence="7" id="KW-1185">Reference proteome</keyword>
<dbReference type="Gene3D" id="3.40.190.290">
    <property type="match status" value="1"/>
</dbReference>
<dbReference type="RefSeq" id="WP_184828941.1">
    <property type="nucleotide sequence ID" value="NZ_JACHMM010000001.1"/>
</dbReference>
<dbReference type="Proteomes" id="UP000542813">
    <property type="component" value="Unassembled WGS sequence"/>
</dbReference>
<dbReference type="InterPro" id="IPR005119">
    <property type="entry name" value="LysR_subst-bd"/>
</dbReference>
<evidence type="ECO:0000256" key="1">
    <source>
        <dbReference type="ARBA" id="ARBA00009437"/>
    </source>
</evidence>
<dbReference type="GO" id="GO:0032993">
    <property type="term" value="C:protein-DNA complex"/>
    <property type="evidence" value="ECO:0007669"/>
    <property type="project" value="TreeGrafter"/>
</dbReference>
<dbReference type="PANTHER" id="PTHR30346">
    <property type="entry name" value="TRANSCRIPTIONAL DUAL REGULATOR HCAR-RELATED"/>
    <property type="match status" value="1"/>
</dbReference>
<dbReference type="Gene3D" id="1.10.10.10">
    <property type="entry name" value="Winged helix-like DNA-binding domain superfamily/Winged helix DNA-binding domain"/>
    <property type="match status" value="1"/>
</dbReference>
<protein>
    <submittedName>
        <fullName evidence="6">DNA-binding transcriptional LysR family regulator</fullName>
    </submittedName>
</protein>
<evidence type="ECO:0000256" key="3">
    <source>
        <dbReference type="ARBA" id="ARBA00023125"/>
    </source>
</evidence>
<dbReference type="PRINTS" id="PR00039">
    <property type="entry name" value="HTHLYSR"/>
</dbReference>
<dbReference type="InterPro" id="IPR000847">
    <property type="entry name" value="LysR_HTH_N"/>
</dbReference>
<keyword evidence="3 6" id="KW-0238">DNA-binding</keyword>
<dbReference type="PANTHER" id="PTHR30346:SF28">
    <property type="entry name" value="HTH-TYPE TRANSCRIPTIONAL REGULATOR CYNR"/>
    <property type="match status" value="1"/>
</dbReference>
<dbReference type="SUPFAM" id="SSF46785">
    <property type="entry name" value="Winged helix' DNA-binding domain"/>
    <property type="match status" value="1"/>
</dbReference>
<dbReference type="GO" id="GO:0003700">
    <property type="term" value="F:DNA-binding transcription factor activity"/>
    <property type="evidence" value="ECO:0007669"/>
    <property type="project" value="InterPro"/>
</dbReference>